<name>B4HU48_DROSE</name>
<proteinExistence type="predicted"/>
<dbReference type="HOGENOM" id="CLU_2815205_0_0_1"/>
<feature type="region of interest" description="Disordered" evidence="1">
    <location>
        <begin position="1"/>
        <end position="25"/>
    </location>
</feature>
<dbReference type="Proteomes" id="UP000001292">
    <property type="component" value="Unassembled WGS sequence"/>
</dbReference>
<dbReference type="EMBL" id="CH480817">
    <property type="protein sequence ID" value="EDW50469.1"/>
    <property type="molecule type" value="Genomic_DNA"/>
</dbReference>
<sequence length="67" mass="7131">MHATKYEYANTTPLPPASGAPESSNLLAPLRSASCKWCGGGGSVVRRAGKRNRPLRGDSRRSPKLGH</sequence>
<evidence type="ECO:0000313" key="3">
    <source>
        <dbReference type="Proteomes" id="UP000001292"/>
    </source>
</evidence>
<reference evidence="2 3" key="1">
    <citation type="journal article" date="2007" name="Nature">
        <title>Evolution of genes and genomes on the Drosophila phylogeny.</title>
        <authorList>
            <consortium name="Drosophila 12 Genomes Consortium"/>
            <person name="Clark A.G."/>
            <person name="Eisen M.B."/>
            <person name="Smith D.R."/>
            <person name="Bergman C.M."/>
            <person name="Oliver B."/>
            <person name="Markow T.A."/>
            <person name="Kaufman T.C."/>
            <person name="Kellis M."/>
            <person name="Gelbart W."/>
            <person name="Iyer V.N."/>
            <person name="Pollard D.A."/>
            <person name="Sackton T.B."/>
            <person name="Larracuente A.M."/>
            <person name="Singh N.D."/>
            <person name="Abad J.P."/>
            <person name="Abt D.N."/>
            <person name="Adryan B."/>
            <person name="Aguade M."/>
            <person name="Akashi H."/>
            <person name="Anderson W.W."/>
            <person name="Aquadro C.F."/>
            <person name="Ardell D.H."/>
            <person name="Arguello R."/>
            <person name="Artieri C.G."/>
            <person name="Barbash D.A."/>
            <person name="Barker D."/>
            <person name="Barsanti P."/>
            <person name="Batterham P."/>
            <person name="Batzoglou S."/>
            <person name="Begun D."/>
            <person name="Bhutkar A."/>
            <person name="Blanco E."/>
            <person name="Bosak S.A."/>
            <person name="Bradley R.K."/>
            <person name="Brand A.D."/>
            <person name="Brent M.R."/>
            <person name="Brooks A.N."/>
            <person name="Brown R.H."/>
            <person name="Butlin R.K."/>
            <person name="Caggese C."/>
            <person name="Calvi B.R."/>
            <person name="Bernardo de Carvalho A."/>
            <person name="Caspi A."/>
            <person name="Castrezana S."/>
            <person name="Celniker S.E."/>
            <person name="Chang J.L."/>
            <person name="Chapple C."/>
            <person name="Chatterji S."/>
            <person name="Chinwalla A."/>
            <person name="Civetta A."/>
            <person name="Clifton S.W."/>
            <person name="Comeron J.M."/>
            <person name="Costello J.C."/>
            <person name="Coyne J.A."/>
            <person name="Daub J."/>
            <person name="David R.G."/>
            <person name="Delcher A.L."/>
            <person name="Delehaunty K."/>
            <person name="Do C.B."/>
            <person name="Ebling H."/>
            <person name="Edwards K."/>
            <person name="Eickbush T."/>
            <person name="Evans J.D."/>
            <person name="Filipski A."/>
            <person name="Findeiss S."/>
            <person name="Freyhult E."/>
            <person name="Fulton L."/>
            <person name="Fulton R."/>
            <person name="Garcia A.C."/>
            <person name="Gardiner A."/>
            <person name="Garfield D.A."/>
            <person name="Garvin B.E."/>
            <person name="Gibson G."/>
            <person name="Gilbert D."/>
            <person name="Gnerre S."/>
            <person name="Godfrey J."/>
            <person name="Good R."/>
            <person name="Gotea V."/>
            <person name="Gravely B."/>
            <person name="Greenberg A.J."/>
            <person name="Griffiths-Jones S."/>
            <person name="Gross S."/>
            <person name="Guigo R."/>
            <person name="Gustafson E.A."/>
            <person name="Haerty W."/>
            <person name="Hahn M.W."/>
            <person name="Halligan D.L."/>
            <person name="Halpern A.L."/>
            <person name="Halter G.M."/>
            <person name="Han M.V."/>
            <person name="Heger A."/>
            <person name="Hillier L."/>
            <person name="Hinrichs A.S."/>
            <person name="Holmes I."/>
            <person name="Hoskins R.A."/>
            <person name="Hubisz M.J."/>
            <person name="Hultmark D."/>
            <person name="Huntley M.A."/>
            <person name="Jaffe D.B."/>
            <person name="Jagadeeshan S."/>
            <person name="Jeck W.R."/>
            <person name="Johnson J."/>
            <person name="Jones C.D."/>
            <person name="Jordan W.C."/>
            <person name="Karpen G.H."/>
            <person name="Kataoka E."/>
            <person name="Keightley P.D."/>
            <person name="Kheradpour P."/>
            <person name="Kirkness E.F."/>
            <person name="Koerich L.B."/>
            <person name="Kristiansen K."/>
            <person name="Kudrna D."/>
            <person name="Kulathinal R.J."/>
            <person name="Kumar S."/>
            <person name="Kwok R."/>
            <person name="Lander E."/>
            <person name="Langley C.H."/>
            <person name="Lapoint R."/>
            <person name="Lazzaro B.P."/>
            <person name="Lee S.J."/>
            <person name="Levesque L."/>
            <person name="Li R."/>
            <person name="Lin C.F."/>
            <person name="Lin M.F."/>
            <person name="Lindblad-Toh K."/>
            <person name="Llopart A."/>
            <person name="Long M."/>
            <person name="Low L."/>
            <person name="Lozovsky E."/>
            <person name="Lu J."/>
            <person name="Luo M."/>
            <person name="Machado C.A."/>
            <person name="Makalowski W."/>
            <person name="Marzo M."/>
            <person name="Matsuda M."/>
            <person name="Matzkin L."/>
            <person name="McAllister B."/>
            <person name="McBride C.S."/>
            <person name="McKernan B."/>
            <person name="McKernan K."/>
            <person name="Mendez-Lago M."/>
            <person name="Minx P."/>
            <person name="Mollenhauer M.U."/>
            <person name="Montooth K."/>
            <person name="Mount S.M."/>
            <person name="Mu X."/>
            <person name="Myers E."/>
            <person name="Negre B."/>
            <person name="Newfeld S."/>
            <person name="Nielsen R."/>
            <person name="Noor M.A."/>
            <person name="O'Grady P."/>
            <person name="Pachter L."/>
            <person name="Papaceit M."/>
            <person name="Parisi M.J."/>
            <person name="Parisi M."/>
            <person name="Parts L."/>
            <person name="Pedersen J.S."/>
            <person name="Pesole G."/>
            <person name="Phillippy A.M."/>
            <person name="Ponting C.P."/>
            <person name="Pop M."/>
            <person name="Porcelli D."/>
            <person name="Powell J.R."/>
            <person name="Prohaska S."/>
            <person name="Pruitt K."/>
            <person name="Puig M."/>
            <person name="Quesneville H."/>
            <person name="Ram K.R."/>
            <person name="Rand D."/>
            <person name="Rasmussen M.D."/>
            <person name="Reed L.K."/>
            <person name="Reenan R."/>
            <person name="Reily A."/>
            <person name="Remington K.A."/>
            <person name="Rieger T.T."/>
            <person name="Ritchie M.G."/>
            <person name="Robin C."/>
            <person name="Rogers Y.H."/>
            <person name="Rohde C."/>
            <person name="Rozas J."/>
            <person name="Rubenfield M.J."/>
            <person name="Ruiz A."/>
            <person name="Russo S."/>
            <person name="Salzberg S.L."/>
            <person name="Sanchez-Gracia A."/>
            <person name="Saranga D.J."/>
            <person name="Sato H."/>
            <person name="Schaeffer S.W."/>
            <person name="Schatz M.C."/>
            <person name="Schlenke T."/>
            <person name="Schwartz R."/>
            <person name="Segarra C."/>
            <person name="Singh R.S."/>
            <person name="Sirot L."/>
            <person name="Sirota M."/>
            <person name="Sisneros N.B."/>
            <person name="Smith C.D."/>
            <person name="Smith T.F."/>
            <person name="Spieth J."/>
            <person name="Stage D.E."/>
            <person name="Stark A."/>
            <person name="Stephan W."/>
            <person name="Strausberg R.L."/>
            <person name="Strempel S."/>
            <person name="Sturgill D."/>
            <person name="Sutton G."/>
            <person name="Sutton G.G."/>
            <person name="Tao W."/>
            <person name="Teichmann S."/>
            <person name="Tobari Y.N."/>
            <person name="Tomimura Y."/>
            <person name="Tsolas J.M."/>
            <person name="Valente V.L."/>
            <person name="Venter E."/>
            <person name="Venter J.C."/>
            <person name="Vicario S."/>
            <person name="Vieira F.G."/>
            <person name="Vilella A.J."/>
            <person name="Villasante A."/>
            <person name="Walenz B."/>
            <person name="Wang J."/>
            <person name="Wasserman M."/>
            <person name="Watts T."/>
            <person name="Wilson D."/>
            <person name="Wilson R.K."/>
            <person name="Wing R.A."/>
            <person name="Wolfner M.F."/>
            <person name="Wong A."/>
            <person name="Wong G.K."/>
            <person name="Wu C.I."/>
            <person name="Wu G."/>
            <person name="Yamamoto D."/>
            <person name="Yang H.P."/>
            <person name="Yang S.P."/>
            <person name="Yorke J.A."/>
            <person name="Yoshida K."/>
            <person name="Zdobnov E."/>
            <person name="Zhang P."/>
            <person name="Zhang Y."/>
            <person name="Zimin A.V."/>
            <person name="Baldwin J."/>
            <person name="Abdouelleil A."/>
            <person name="Abdulkadir J."/>
            <person name="Abebe A."/>
            <person name="Abera B."/>
            <person name="Abreu J."/>
            <person name="Acer S.C."/>
            <person name="Aftuck L."/>
            <person name="Alexander A."/>
            <person name="An P."/>
            <person name="Anderson E."/>
            <person name="Anderson S."/>
            <person name="Arachi H."/>
            <person name="Azer M."/>
            <person name="Bachantsang P."/>
            <person name="Barry A."/>
            <person name="Bayul T."/>
            <person name="Berlin A."/>
            <person name="Bessette D."/>
            <person name="Bloom T."/>
            <person name="Blye J."/>
            <person name="Boguslavskiy L."/>
            <person name="Bonnet C."/>
            <person name="Boukhgalter B."/>
            <person name="Bourzgui I."/>
            <person name="Brown A."/>
            <person name="Cahill P."/>
            <person name="Channer S."/>
            <person name="Cheshatsang Y."/>
            <person name="Chuda L."/>
            <person name="Citroen M."/>
            <person name="Collymore A."/>
            <person name="Cooke P."/>
            <person name="Costello M."/>
            <person name="D'Aco K."/>
            <person name="Daza R."/>
            <person name="De Haan G."/>
            <person name="DeGray S."/>
            <person name="DeMaso C."/>
            <person name="Dhargay N."/>
            <person name="Dooley K."/>
            <person name="Dooley E."/>
            <person name="Doricent M."/>
            <person name="Dorje P."/>
            <person name="Dorjee K."/>
            <person name="Dupes A."/>
            <person name="Elong R."/>
            <person name="Falk J."/>
            <person name="Farina A."/>
            <person name="Faro S."/>
            <person name="Ferguson D."/>
            <person name="Fisher S."/>
            <person name="Foley C.D."/>
            <person name="Franke A."/>
            <person name="Friedrich D."/>
            <person name="Gadbois L."/>
            <person name="Gearin G."/>
            <person name="Gearin C.R."/>
            <person name="Giannoukos G."/>
            <person name="Goode T."/>
            <person name="Graham J."/>
            <person name="Grandbois E."/>
            <person name="Grewal S."/>
            <person name="Gyaltsen K."/>
            <person name="Hafez N."/>
            <person name="Hagos B."/>
            <person name="Hall J."/>
            <person name="Henson C."/>
            <person name="Hollinger A."/>
            <person name="Honan T."/>
            <person name="Huard M.D."/>
            <person name="Hughes L."/>
            <person name="Hurhula B."/>
            <person name="Husby M.E."/>
            <person name="Kamat A."/>
            <person name="Kanga B."/>
            <person name="Kashin S."/>
            <person name="Khazanovich D."/>
            <person name="Kisner P."/>
            <person name="Lance K."/>
            <person name="Lara M."/>
            <person name="Lee W."/>
            <person name="Lennon N."/>
            <person name="Letendre F."/>
            <person name="LeVine R."/>
            <person name="Lipovsky A."/>
            <person name="Liu X."/>
            <person name="Liu J."/>
            <person name="Liu S."/>
            <person name="Lokyitsang T."/>
            <person name="Lokyitsang Y."/>
            <person name="Lubonja R."/>
            <person name="Lui A."/>
            <person name="MacDonald P."/>
            <person name="Magnisalis V."/>
            <person name="Maru K."/>
            <person name="Matthews C."/>
            <person name="McCusker W."/>
            <person name="McDonough S."/>
            <person name="Mehta T."/>
            <person name="Meldrim J."/>
            <person name="Meneus L."/>
            <person name="Mihai O."/>
            <person name="Mihalev A."/>
            <person name="Mihova T."/>
            <person name="Mittelman R."/>
            <person name="Mlenga V."/>
            <person name="Montmayeur A."/>
            <person name="Mulrain L."/>
            <person name="Navidi A."/>
            <person name="Naylor J."/>
            <person name="Negash T."/>
            <person name="Nguyen T."/>
            <person name="Nguyen N."/>
            <person name="Nicol R."/>
            <person name="Norbu C."/>
            <person name="Norbu N."/>
            <person name="Novod N."/>
            <person name="O'Neill B."/>
            <person name="Osman S."/>
            <person name="Markiewicz E."/>
            <person name="Oyono O.L."/>
            <person name="Patti C."/>
            <person name="Phunkhang P."/>
            <person name="Pierre F."/>
            <person name="Priest M."/>
            <person name="Raghuraman S."/>
            <person name="Rege F."/>
            <person name="Reyes R."/>
            <person name="Rise C."/>
            <person name="Rogov P."/>
            <person name="Ross K."/>
            <person name="Ryan E."/>
            <person name="Settipalli S."/>
            <person name="Shea T."/>
            <person name="Sherpa N."/>
            <person name="Shi L."/>
            <person name="Shih D."/>
            <person name="Sparrow T."/>
            <person name="Spaulding J."/>
            <person name="Stalker J."/>
            <person name="Stange-Thomann N."/>
            <person name="Stavropoulos S."/>
            <person name="Stone C."/>
            <person name="Strader C."/>
            <person name="Tesfaye S."/>
            <person name="Thomson T."/>
            <person name="Thoulutsang Y."/>
            <person name="Thoulutsang D."/>
            <person name="Topham K."/>
            <person name="Topping I."/>
            <person name="Tsamla T."/>
            <person name="Vassiliev H."/>
            <person name="Vo A."/>
            <person name="Wangchuk T."/>
            <person name="Wangdi T."/>
            <person name="Weiand M."/>
            <person name="Wilkinson J."/>
            <person name="Wilson A."/>
            <person name="Yadav S."/>
            <person name="Young G."/>
            <person name="Yu Q."/>
            <person name="Zembek L."/>
            <person name="Zhong D."/>
            <person name="Zimmer A."/>
            <person name="Zwirko Z."/>
            <person name="Jaffe D.B."/>
            <person name="Alvarez P."/>
            <person name="Brockman W."/>
            <person name="Butler J."/>
            <person name="Chin C."/>
            <person name="Gnerre S."/>
            <person name="Grabherr M."/>
            <person name="Kleber M."/>
            <person name="Mauceli E."/>
            <person name="MacCallum I."/>
        </authorList>
    </citation>
    <scope>NUCLEOTIDE SEQUENCE [LARGE SCALE GENOMIC DNA]</scope>
    <source>
        <strain evidence="3">Rob3c / Tucson 14021-0248.25</strain>
    </source>
</reference>
<gene>
    <name evidence="2" type="primary">Dsec\GM13984</name>
    <name evidence="2" type="ORF">Dsec_GM13984</name>
</gene>
<evidence type="ECO:0000256" key="1">
    <source>
        <dbReference type="SAM" id="MobiDB-lite"/>
    </source>
</evidence>
<evidence type="ECO:0000313" key="2">
    <source>
        <dbReference type="EMBL" id="EDW50469.1"/>
    </source>
</evidence>
<organism evidence="3">
    <name type="scientific">Drosophila sechellia</name>
    <name type="common">Fruit fly</name>
    <dbReference type="NCBI Taxonomy" id="7238"/>
    <lineage>
        <taxon>Eukaryota</taxon>
        <taxon>Metazoa</taxon>
        <taxon>Ecdysozoa</taxon>
        <taxon>Arthropoda</taxon>
        <taxon>Hexapoda</taxon>
        <taxon>Insecta</taxon>
        <taxon>Pterygota</taxon>
        <taxon>Neoptera</taxon>
        <taxon>Endopterygota</taxon>
        <taxon>Diptera</taxon>
        <taxon>Brachycera</taxon>
        <taxon>Muscomorpha</taxon>
        <taxon>Ephydroidea</taxon>
        <taxon>Drosophilidae</taxon>
        <taxon>Drosophila</taxon>
        <taxon>Sophophora</taxon>
    </lineage>
</organism>
<accession>B4HU48</accession>
<dbReference type="AlphaFoldDB" id="B4HU48"/>
<protein>
    <submittedName>
        <fullName evidence="2">GM13984</fullName>
    </submittedName>
</protein>
<keyword evidence="3" id="KW-1185">Reference proteome</keyword>
<feature type="region of interest" description="Disordered" evidence="1">
    <location>
        <begin position="39"/>
        <end position="67"/>
    </location>
</feature>